<dbReference type="PROSITE" id="PS50893">
    <property type="entry name" value="ABC_TRANSPORTER_2"/>
    <property type="match status" value="1"/>
</dbReference>
<dbReference type="AlphaFoldDB" id="B0NIV7"/>
<evidence type="ECO:0000313" key="5">
    <source>
        <dbReference type="Proteomes" id="UP000289664"/>
    </source>
</evidence>
<dbReference type="OrthoDB" id="9801958at2"/>
<dbReference type="InterPro" id="IPR050093">
    <property type="entry name" value="ABC_SmlMolc_Importer"/>
</dbReference>
<dbReference type="GeneID" id="62696093"/>
<gene>
    <name evidence="4" type="primary">tauB</name>
    <name evidence="4" type="ORF">HDCHBGLK_01886</name>
</gene>
<dbReference type="GO" id="GO:0016887">
    <property type="term" value="F:ATP hydrolysis activity"/>
    <property type="evidence" value="ECO:0007669"/>
    <property type="project" value="InterPro"/>
</dbReference>
<dbReference type="InterPro" id="IPR017871">
    <property type="entry name" value="ABC_transporter-like_CS"/>
</dbReference>
<evidence type="ECO:0000256" key="2">
    <source>
        <dbReference type="ARBA" id="ARBA00022741"/>
    </source>
</evidence>
<dbReference type="InterPro" id="IPR003439">
    <property type="entry name" value="ABC_transporter-like_ATP-bd"/>
</dbReference>
<dbReference type="Pfam" id="PF00005">
    <property type="entry name" value="ABC_tran"/>
    <property type="match status" value="1"/>
</dbReference>
<dbReference type="CDD" id="cd03293">
    <property type="entry name" value="ABC_NrtD_SsuB_transporters"/>
    <property type="match status" value="1"/>
</dbReference>
<reference evidence="4 5" key="1">
    <citation type="journal article" date="2019" name="Appl. Environ. Microbiol.">
        <title>Clostridium scindens ATCC 35704: integration of nutritional requirements, the complete genome sequence, and global transcriptional responses to bile acids.</title>
        <authorList>
            <person name="Devendran S."/>
            <person name="Shrestha R."/>
            <person name="Alves J.M.P."/>
            <person name="Wolf P.G."/>
            <person name="Ly L."/>
            <person name="Hernandez A.G."/>
            <person name="Mendez-Garcia C."/>
            <person name="Inboden A."/>
            <person name="Wiley J."/>
            <person name="Paul O."/>
            <person name="Allen A."/>
            <person name="Springer E."/>
            <person name="Wright C.L."/>
            <person name="Fields C.J."/>
            <person name="Daniel S.L."/>
            <person name="Ridlon J.M."/>
        </authorList>
    </citation>
    <scope>NUCLEOTIDE SEQUENCE [LARGE SCALE GENOMIC DNA]</scope>
    <source>
        <strain evidence="4 5">ATCC 35704</strain>
    </source>
</reference>
<proteinExistence type="predicted"/>
<dbReference type="HOGENOM" id="CLU_000604_1_22_9"/>
<dbReference type="STRING" id="411468.CLOSCI_03436"/>
<evidence type="ECO:0000256" key="3">
    <source>
        <dbReference type="ARBA" id="ARBA00022840"/>
    </source>
</evidence>
<dbReference type="Gene3D" id="3.40.50.300">
    <property type="entry name" value="P-loop containing nucleotide triphosphate hydrolases"/>
    <property type="match status" value="1"/>
</dbReference>
<keyword evidence="5" id="KW-1185">Reference proteome</keyword>
<dbReference type="PROSITE" id="PS00211">
    <property type="entry name" value="ABC_TRANSPORTER_1"/>
    <property type="match status" value="1"/>
</dbReference>
<dbReference type="GO" id="GO:0005524">
    <property type="term" value="F:ATP binding"/>
    <property type="evidence" value="ECO:0007669"/>
    <property type="project" value="UniProtKB-KW"/>
</dbReference>
<dbReference type="SMART" id="SM00382">
    <property type="entry name" value="AAA"/>
    <property type="match status" value="1"/>
</dbReference>
<name>B0NIV7_CLOS5</name>
<dbReference type="SUPFAM" id="SSF52540">
    <property type="entry name" value="P-loop containing nucleoside triphosphate hydrolases"/>
    <property type="match status" value="1"/>
</dbReference>
<evidence type="ECO:0000313" key="4">
    <source>
        <dbReference type="EMBL" id="QBF74484.1"/>
    </source>
</evidence>
<dbReference type="KEGG" id="csci:HDCHBGLK_01886"/>
<dbReference type="PANTHER" id="PTHR42781">
    <property type="entry name" value="SPERMIDINE/PUTRESCINE IMPORT ATP-BINDING PROTEIN POTA"/>
    <property type="match status" value="1"/>
</dbReference>
<dbReference type="InterPro" id="IPR027417">
    <property type="entry name" value="P-loop_NTPase"/>
</dbReference>
<keyword evidence="1" id="KW-0813">Transport</keyword>
<dbReference type="Proteomes" id="UP000289664">
    <property type="component" value="Chromosome"/>
</dbReference>
<dbReference type="eggNOG" id="COG1116">
    <property type="taxonomic scope" value="Bacteria"/>
</dbReference>
<dbReference type="EMBL" id="CP036170">
    <property type="protein sequence ID" value="QBF74484.1"/>
    <property type="molecule type" value="Genomic_DNA"/>
</dbReference>
<evidence type="ECO:0000256" key="1">
    <source>
        <dbReference type="ARBA" id="ARBA00022448"/>
    </source>
</evidence>
<keyword evidence="3 4" id="KW-0067">ATP-binding</keyword>
<organism evidence="4 5">
    <name type="scientific">Clostridium scindens (strain ATCC 35704 / DSM 5676 / VPI 13733 / 19)</name>
    <dbReference type="NCBI Taxonomy" id="411468"/>
    <lineage>
        <taxon>Bacteria</taxon>
        <taxon>Bacillati</taxon>
        <taxon>Bacillota</taxon>
        <taxon>Clostridia</taxon>
        <taxon>Lachnospirales</taxon>
        <taxon>Lachnospiraceae</taxon>
    </lineage>
</organism>
<sequence>MKDNVYRIEHLNKSFENTNGEQIQVFDDLSMDIEKGKITAVLGPSGCGKSTLLSILAGFECYESGNIPEEESRGVVFQSPALFPWLTVKGNVEYGLKRKGIPKGERKEQVETFLKMVQLEDYAKYYPRELSGGMQQRAALARTLVLRPEMLLMDEPFSALDPKLRIQMQQLTLELWKELKQTIFIVTHDVEEAVMVADIIYLMGESPQGVRRKVEVSWVKKEENRNTKEFFELKNSLLNT</sequence>
<accession>B0NIV7</accession>
<dbReference type="InterPro" id="IPR003593">
    <property type="entry name" value="AAA+_ATPase"/>
</dbReference>
<dbReference type="PANTHER" id="PTHR42781:SF8">
    <property type="entry name" value="BICARBONATE TRANSPORT ATP-BINDING PROTEIN CMPC"/>
    <property type="match status" value="1"/>
</dbReference>
<keyword evidence="2" id="KW-0547">Nucleotide-binding</keyword>
<dbReference type="RefSeq" id="WP_004608100.1">
    <property type="nucleotide sequence ID" value="NZ_CP036170.1"/>
</dbReference>
<protein>
    <submittedName>
        <fullName evidence="4">Taurine import ATP-binding protein TauB</fullName>
    </submittedName>
</protein>